<gene>
    <name evidence="2" type="ORF">TVD_02720</name>
</gene>
<feature type="transmembrane region" description="Helical" evidence="1">
    <location>
        <begin position="7"/>
        <end position="23"/>
    </location>
</feature>
<name>A0A0G3G4A9_9GAMM</name>
<evidence type="ECO:0000313" key="2">
    <source>
        <dbReference type="EMBL" id="AKJ94352.1"/>
    </source>
</evidence>
<feature type="transmembrane region" description="Helical" evidence="1">
    <location>
        <begin position="35"/>
        <end position="58"/>
    </location>
</feature>
<evidence type="ECO:0000256" key="1">
    <source>
        <dbReference type="SAM" id="Phobius"/>
    </source>
</evidence>
<dbReference type="Gene3D" id="1.20.1730.10">
    <property type="entry name" value="Sodium/glucose cotransporter"/>
    <property type="match status" value="1"/>
</dbReference>
<evidence type="ECO:0000313" key="3">
    <source>
        <dbReference type="Proteomes" id="UP000064201"/>
    </source>
</evidence>
<dbReference type="KEGG" id="tvr:TVD_02720"/>
<accession>A0A0G3G4A9</accession>
<dbReference type="Proteomes" id="UP000064201">
    <property type="component" value="Chromosome"/>
</dbReference>
<organism evidence="2 3">
    <name type="scientific">Thioalkalivibrio versutus</name>
    <dbReference type="NCBI Taxonomy" id="106634"/>
    <lineage>
        <taxon>Bacteria</taxon>
        <taxon>Pseudomonadati</taxon>
        <taxon>Pseudomonadota</taxon>
        <taxon>Gammaproteobacteria</taxon>
        <taxon>Chromatiales</taxon>
        <taxon>Ectothiorhodospiraceae</taxon>
        <taxon>Thioalkalivibrio</taxon>
    </lineage>
</organism>
<evidence type="ECO:0008006" key="4">
    <source>
        <dbReference type="Google" id="ProtNLM"/>
    </source>
</evidence>
<proteinExistence type="predicted"/>
<keyword evidence="3" id="KW-1185">Reference proteome</keyword>
<dbReference type="InterPro" id="IPR038377">
    <property type="entry name" value="Na/Glc_symporter_sf"/>
</dbReference>
<keyword evidence="1" id="KW-0812">Transmembrane</keyword>
<dbReference type="STRING" id="106634.TVD_02720"/>
<dbReference type="AlphaFoldDB" id="A0A0G3G4A9"/>
<sequence length="71" mass="7468">MTRNGALAGMVVGAATVILWNLAEGGLFDVYELLPGFLLATVAIVVVSLLTGGPSELVQRPFQASRRRPAD</sequence>
<keyword evidence="1" id="KW-0472">Membrane</keyword>
<keyword evidence="1" id="KW-1133">Transmembrane helix</keyword>
<protein>
    <recommendedName>
        <fullName evidence="4">Sodium:proline symporter</fullName>
    </recommendedName>
</protein>
<dbReference type="EMBL" id="CP011367">
    <property type="protein sequence ID" value="AKJ94352.1"/>
    <property type="molecule type" value="Genomic_DNA"/>
</dbReference>
<reference evidence="2 3" key="1">
    <citation type="submission" date="2015-04" db="EMBL/GenBank/DDBJ databases">
        <title>Complete Sequence for the Genome of the Thioalkalivibrio versutus D301.</title>
        <authorList>
            <person name="Mu T."/>
            <person name="Zhou J."/>
            <person name="Xu X."/>
        </authorList>
    </citation>
    <scope>NUCLEOTIDE SEQUENCE [LARGE SCALE GENOMIC DNA]</scope>
    <source>
        <strain evidence="2 3">D301</strain>
    </source>
</reference>